<evidence type="ECO:0000256" key="2">
    <source>
        <dbReference type="ARBA" id="ARBA00022692"/>
    </source>
</evidence>
<organism evidence="7 8">
    <name type="scientific">Citrifermentans bemidjiense (strain ATCC BAA-1014 / DSM 16622 / JCM 12645 / Bem)</name>
    <name type="common">Geobacter bemidjiensis</name>
    <dbReference type="NCBI Taxonomy" id="404380"/>
    <lineage>
        <taxon>Bacteria</taxon>
        <taxon>Pseudomonadati</taxon>
        <taxon>Thermodesulfobacteriota</taxon>
        <taxon>Desulfuromonadia</taxon>
        <taxon>Geobacterales</taxon>
        <taxon>Geobacteraceae</taxon>
        <taxon>Citrifermentans</taxon>
    </lineage>
</organism>
<keyword evidence="3 5" id="KW-1133">Transmembrane helix</keyword>
<dbReference type="STRING" id="404380.Gbem_3423"/>
<accession>B5EBC4</accession>
<dbReference type="EMBL" id="CP001124">
    <property type="protein sequence ID" value="ACH40416.1"/>
    <property type="molecule type" value="Genomic_DNA"/>
</dbReference>
<dbReference type="RefSeq" id="WP_012531849.1">
    <property type="nucleotide sequence ID" value="NC_011146.1"/>
</dbReference>
<keyword evidence="4 5" id="KW-0472">Membrane</keyword>
<keyword evidence="8" id="KW-1185">Reference proteome</keyword>
<evidence type="ECO:0000259" key="6">
    <source>
        <dbReference type="Pfam" id="PF13664"/>
    </source>
</evidence>
<feature type="domain" description="TMEM205-like" evidence="6">
    <location>
        <begin position="10"/>
        <end position="104"/>
    </location>
</feature>
<dbReference type="Proteomes" id="UP000008825">
    <property type="component" value="Chromosome"/>
</dbReference>
<comment type="subcellular location">
    <subcellularLocation>
        <location evidence="1">Membrane</location>
    </subcellularLocation>
</comment>
<dbReference type="InterPro" id="IPR025423">
    <property type="entry name" value="TMEM205-like"/>
</dbReference>
<keyword evidence="2 5" id="KW-0812">Transmembrane</keyword>
<gene>
    <name evidence="7" type="ordered locus">Gbem_3423</name>
</gene>
<reference evidence="7 8" key="2">
    <citation type="journal article" date="2010" name="BMC Genomics">
        <title>The genome of Geobacter bemidjiensis, exemplar for the subsurface clade of Geobacter species that predominate in Fe(III)-reducing subsurface environments.</title>
        <authorList>
            <person name="Aklujkar M."/>
            <person name="Young N.D."/>
            <person name="Holmes D."/>
            <person name="Chavan M."/>
            <person name="Risso C."/>
            <person name="Kiss H.E."/>
            <person name="Han C.S."/>
            <person name="Land M.L."/>
            <person name="Lovley D.R."/>
        </authorList>
    </citation>
    <scope>NUCLEOTIDE SEQUENCE [LARGE SCALE GENOMIC DNA]</scope>
    <source>
        <strain evidence="8">ATCC BAA-1014 / DSM 16622 / JCM 12645 / Bem</strain>
    </source>
</reference>
<dbReference type="Pfam" id="PF13664">
    <property type="entry name" value="DUF4149"/>
    <property type="match status" value="1"/>
</dbReference>
<evidence type="ECO:0000256" key="4">
    <source>
        <dbReference type="ARBA" id="ARBA00023136"/>
    </source>
</evidence>
<feature type="transmembrane region" description="Helical" evidence="5">
    <location>
        <begin position="74"/>
        <end position="94"/>
    </location>
</feature>
<evidence type="ECO:0000256" key="1">
    <source>
        <dbReference type="ARBA" id="ARBA00004370"/>
    </source>
</evidence>
<evidence type="ECO:0000313" key="8">
    <source>
        <dbReference type="Proteomes" id="UP000008825"/>
    </source>
</evidence>
<evidence type="ECO:0000256" key="3">
    <source>
        <dbReference type="ARBA" id="ARBA00022989"/>
    </source>
</evidence>
<dbReference type="GO" id="GO:0016020">
    <property type="term" value="C:membrane"/>
    <property type="evidence" value="ECO:0007669"/>
    <property type="project" value="UniProtKB-SubCell"/>
</dbReference>
<dbReference type="HOGENOM" id="CLU_145369_0_0_7"/>
<reference evidence="7 8" key="1">
    <citation type="submission" date="2008-07" db="EMBL/GenBank/DDBJ databases">
        <title>Complete sequence of Geobacter bemidjiensis BEM.</title>
        <authorList>
            <consortium name="US DOE Joint Genome Institute"/>
            <person name="Lucas S."/>
            <person name="Copeland A."/>
            <person name="Lapidus A."/>
            <person name="Glavina del Rio T."/>
            <person name="Dalin E."/>
            <person name="Tice H."/>
            <person name="Bruce D."/>
            <person name="Goodwin L."/>
            <person name="Pitluck S."/>
            <person name="Kiss H."/>
            <person name="Brettin T."/>
            <person name="Detter J.C."/>
            <person name="Han C."/>
            <person name="Kuske C.R."/>
            <person name="Schmutz J."/>
            <person name="Larimer F."/>
            <person name="Land M."/>
            <person name="Hauser L."/>
            <person name="Kyrpides N."/>
            <person name="Lykidis A."/>
            <person name="Lovley D."/>
            <person name="Richardson P."/>
        </authorList>
    </citation>
    <scope>NUCLEOTIDE SEQUENCE [LARGE SCALE GENOMIC DNA]</scope>
    <source>
        <strain evidence="8">ATCC BAA-1014 / DSM 16622 / JCM 12645 / Bem</strain>
    </source>
</reference>
<feature type="transmembrane region" description="Helical" evidence="5">
    <location>
        <begin position="43"/>
        <end position="68"/>
    </location>
</feature>
<name>B5EBC4_CITBB</name>
<dbReference type="AlphaFoldDB" id="B5EBC4"/>
<feature type="transmembrane region" description="Helical" evidence="5">
    <location>
        <begin position="6"/>
        <end position="31"/>
    </location>
</feature>
<dbReference type="KEGG" id="gbm:Gbem_3423"/>
<protein>
    <submittedName>
        <fullName evidence="7">Membrane protein, putative</fullName>
    </submittedName>
</protein>
<dbReference type="OrthoDB" id="5397209at2"/>
<evidence type="ECO:0000313" key="7">
    <source>
        <dbReference type="EMBL" id="ACH40416.1"/>
    </source>
</evidence>
<sequence length="146" mass="15925">MQAVNVIYRLAISLWLGGAALFTFVLTPILFRSESRDVAARIVGLFFPGYFRWGLACGVVALICRVIISGKSNFATAAIIVAMLLLCSFQAFYIEPKAAELKRRIVSFETTSKDDPLRREFAKLHGVSAVCNLSVIAGGVVLVILL</sequence>
<feature type="transmembrane region" description="Helical" evidence="5">
    <location>
        <begin position="126"/>
        <end position="145"/>
    </location>
</feature>
<evidence type="ECO:0000256" key="5">
    <source>
        <dbReference type="SAM" id="Phobius"/>
    </source>
</evidence>
<proteinExistence type="predicted"/>